<dbReference type="AlphaFoldDB" id="A0A0L0G0K5"/>
<organism evidence="2 3">
    <name type="scientific">Sphaeroforma arctica JP610</name>
    <dbReference type="NCBI Taxonomy" id="667725"/>
    <lineage>
        <taxon>Eukaryota</taxon>
        <taxon>Ichthyosporea</taxon>
        <taxon>Ichthyophonida</taxon>
        <taxon>Sphaeroforma</taxon>
    </lineage>
</organism>
<keyword evidence="3" id="KW-1185">Reference proteome</keyword>
<evidence type="ECO:0000256" key="1">
    <source>
        <dbReference type="SAM" id="MobiDB-lite"/>
    </source>
</evidence>
<dbReference type="GeneID" id="25905635"/>
<evidence type="ECO:0000313" key="3">
    <source>
        <dbReference type="Proteomes" id="UP000054560"/>
    </source>
</evidence>
<dbReference type="RefSeq" id="XP_014156482.1">
    <property type="nucleotide sequence ID" value="XM_014301007.1"/>
</dbReference>
<name>A0A0L0G0K5_9EUKA</name>
<evidence type="ECO:0000313" key="2">
    <source>
        <dbReference type="EMBL" id="KNC82580.1"/>
    </source>
</evidence>
<proteinExistence type="predicted"/>
<reference evidence="2 3" key="1">
    <citation type="submission" date="2011-02" db="EMBL/GenBank/DDBJ databases">
        <title>The Genome Sequence of Sphaeroforma arctica JP610.</title>
        <authorList>
            <consortium name="The Broad Institute Genome Sequencing Platform"/>
            <person name="Russ C."/>
            <person name="Cuomo C."/>
            <person name="Young S.K."/>
            <person name="Zeng Q."/>
            <person name="Gargeya S."/>
            <person name="Alvarado L."/>
            <person name="Berlin A."/>
            <person name="Chapman S.B."/>
            <person name="Chen Z."/>
            <person name="Freedman E."/>
            <person name="Gellesch M."/>
            <person name="Goldberg J."/>
            <person name="Griggs A."/>
            <person name="Gujja S."/>
            <person name="Heilman E."/>
            <person name="Heiman D."/>
            <person name="Howarth C."/>
            <person name="Mehta T."/>
            <person name="Neiman D."/>
            <person name="Pearson M."/>
            <person name="Roberts A."/>
            <person name="Saif S."/>
            <person name="Shea T."/>
            <person name="Shenoy N."/>
            <person name="Sisk P."/>
            <person name="Stolte C."/>
            <person name="Sykes S."/>
            <person name="White J."/>
            <person name="Yandava C."/>
            <person name="Burger G."/>
            <person name="Gray M.W."/>
            <person name="Holland P.W.H."/>
            <person name="King N."/>
            <person name="Lang F.B.F."/>
            <person name="Roger A.J."/>
            <person name="Ruiz-Trillo I."/>
            <person name="Haas B."/>
            <person name="Nusbaum C."/>
            <person name="Birren B."/>
        </authorList>
    </citation>
    <scope>NUCLEOTIDE SEQUENCE [LARGE SCALE GENOMIC DNA]</scope>
    <source>
        <strain evidence="2 3">JP610</strain>
    </source>
</reference>
<dbReference type="Proteomes" id="UP000054560">
    <property type="component" value="Unassembled WGS sequence"/>
</dbReference>
<feature type="region of interest" description="Disordered" evidence="1">
    <location>
        <begin position="75"/>
        <end position="97"/>
    </location>
</feature>
<dbReference type="EMBL" id="KQ241913">
    <property type="protein sequence ID" value="KNC82580.1"/>
    <property type="molecule type" value="Genomic_DNA"/>
</dbReference>
<gene>
    <name evidence="2" type="ORF">SARC_05131</name>
</gene>
<accession>A0A0L0G0K5</accession>
<sequence>MYKEKADKDSSNKCPDMWAIGSGCLRLHLTWDLQSKLPSIKKCGTESFQAVISDTRATGIDMGQTSSRTAEWIAEETPRIRLDQPRPAKAAQTPTRQ</sequence>
<feature type="compositionally biased region" description="Basic and acidic residues" evidence="1">
    <location>
        <begin position="76"/>
        <end position="86"/>
    </location>
</feature>
<protein>
    <submittedName>
        <fullName evidence="2">Uncharacterized protein</fullName>
    </submittedName>
</protein>